<dbReference type="RefSeq" id="WP_086320805.1">
    <property type="nucleotide sequence ID" value="NZ_NASK01000099.1"/>
</dbReference>
<accession>A0A242NTM2</accession>
<dbReference type="EMBL" id="NASK01000099">
    <property type="protein sequence ID" value="OTQ48915.1"/>
    <property type="molecule type" value="Genomic_DNA"/>
</dbReference>
<dbReference type="SUPFAM" id="SSF53474">
    <property type="entry name" value="alpha/beta-Hydrolases"/>
    <property type="match status" value="1"/>
</dbReference>
<protein>
    <recommendedName>
        <fullName evidence="2">Bacterial virulence domain-containing protein</fullName>
    </recommendedName>
</protein>
<evidence type="ECO:0000313" key="4">
    <source>
        <dbReference type="Proteomes" id="UP000194968"/>
    </source>
</evidence>
<dbReference type="Proteomes" id="UP000194968">
    <property type="component" value="Unassembled WGS sequence"/>
</dbReference>
<proteinExistence type="predicted"/>
<dbReference type="PIRSF" id="PIRSF029063">
    <property type="entry name" value="IV_sec_VirJ"/>
    <property type="match status" value="1"/>
</dbReference>
<sequence length="426" mass="47898">MKKIILYVLLFIILVFITFCIVIGWYNYKNQRTASVNTVTINKNFTILSASPKQSAEASAIIVATRDNHFTANQLLTLSESMGAKLVQFELQTQGSCAEQQTRFEQAKKILNEDKFTVAGMQEGAAFAYRWLSKQQDDDAKALSIEFTLDHKDCDTPLPAQASHGTWQVIWNNPPDEQVAIFPRQQKQIKVTTSIGEYQASPTELLSLHLSSILFGEHEPLPVIELPAKGNPQHPNSVTFYYSGDGGWRDLDKVSAEYMASHGYSVVGVDALKLFWQHRSVERSAKDLTYLMQEYRDKWGVNKFVLAGYSFGGDILPALYNRLSKADQQSVQALIMIAFSKDANFEIEVSGWLGQSGDEMKTAAEVAQIPEKKLFCIYGAEEKDDSGCLQPEMKGEAFQLPGGHHFDENYQHLGQIIMQAIDKRMR</sequence>
<feature type="transmembrane region" description="Helical" evidence="1">
    <location>
        <begin position="7"/>
        <end position="28"/>
    </location>
</feature>
<dbReference type="InterPro" id="IPR010333">
    <property type="entry name" value="VirJ"/>
</dbReference>
<keyword evidence="1" id="KW-0472">Membrane</keyword>
<dbReference type="Pfam" id="PF06057">
    <property type="entry name" value="VirJ"/>
    <property type="match status" value="1"/>
</dbReference>
<evidence type="ECO:0000313" key="3">
    <source>
        <dbReference type="EMBL" id="OTQ48915.1"/>
    </source>
</evidence>
<reference evidence="3 4" key="1">
    <citation type="submission" date="2017-03" db="EMBL/GenBank/DDBJ databases">
        <title>Comparative genomics of honeybee gut symbionts reveal geographically distinct and subgroup specific antibiotic resistance.</title>
        <authorList>
            <person name="Ludvigsen J."/>
            <person name="Porcellato D."/>
            <person name="Labee-Lund T.M."/>
            <person name="Amdam G.V."/>
            <person name="Rudi K."/>
        </authorList>
    </citation>
    <scope>NUCLEOTIDE SEQUENCE [LARGE SCALE GENOMIC DNA]</scope>
    <source>
        <strain evidence="3 4">A-4-12</strain>
    </source>
</reference>
<gene>
    <name evidence="3" type="ORF">B6D06_08305</name>
</gene>
<dbReference type="Gene3D" id="3.40.50.1820">
    <property type="entry name" value="alpha/beta hydrolase"/>
    <property type="match status" value="1"/>
</dbReference>
<keyword evidence="1" id="KW-1133">Transmembrane helix</keyword>
<organism evidence="3 4">
    <name type="scientific">Gilliamella apis</name>
    <dbReference type="NCBI Taxonomy" id="1970738"/>
    <lineage>
        <taxon>Bacteria</taxon>
        <taxon>Pseudomonadati</taxon>
        <taxon>Pseudomonadota</taxon>
        <taxon>Gammaproteobacteria</taxon>
        <taxon>Orbales</taxon>
        <taxon>Orbaceae</taxon>
        <taxon>Gilliamella</taxon>
    </lineage>
</organism>
<dbReference type="OrthoDB" id="641022at2"/>
<feature type="domain" description="Bacterial virulence" evidence="2">
    <location>
        <begin position="238"/>
        <end position="424"/>
    </location>
</feature>
<comment type="caution">
    <text evidence="3">The sequence shown here is derived from an EMBL/GenBank/DDBJ whole genome shotgun (WGS) entry which is preliminary data.</text>
</comment>
<name>A0A242NTM2_9GAMM</name>
<dbReference type="InterPro" id="IPR011225">
    <property type="entry name" value="IV_sec_VirJ"/>
</dbReference>
<evidence type="ECO:0000259" key="2">
    <source>
        <dbReference type="Pfam" id="PF06057"/>
    </source>
</evidence>
<dbReference type="AlphaFoldDB" id="A0A242NTM2"/>
<evidence type="ECO:0000256" key="1">
    <source>
        <dbReference type="SAM" id="Phobius"/>
    </source>
</evidence>
<keyword evidence="1" id="KW-0812">Transmembrane</keyword>
<dbReference type="InterPro" id="IPR029058">
    <property type="entry name" value="AB_hydrolase_fold"/>
</dbReference>